<evidence type="ECO:0000313" key="3">
    <source>
        <dbReference type="Proteomes" id="UP000479710"/>
    </source>
</evidence>
<evidence type="ECO:0000313" key="2">
    <source>
        <dbReference type="EMBL" id="KAF0922752.1"/>
    </source>
</evidence>
<dbReference type="EMBL" id="SPHZ02000003">
    <property type="protein sequence ID" value="KAF0922752.1"/>
    <property type="molecule type" value="Genomic_DNA"/>
</dbReference>
<evidence type="ECO:0000256" key="1">
    <source>
        <dbReference type="SAM" id="MobiDB-lite"/>
    </source>
</evidence>
<accession>A0A6G1EEB8</accession>
<organism evidence="2 3">
    <name type="scientific">Oryza meyeriana var. granulata</name>
    <dbReference type="NCBI Taxonomy" id="110450"/>
    <lineage>
        <taxon>Eukaryota</taxon>
        <taxon>Viridiplantae</taxon>
        <taxon>Streptophyta</taxon>
        <taxon>Embryophyta</taxon>
        <taxon>Tracheophyta</taxon>
        <taxon>Spermatophyta</taxon>
        <taxon>Magnoliopsida</taxon>
        <taxon>Liliopsida</taxon>
        <taxon>Poales</taxon>
        <taxon>Poaceae</taxon>
        <taxon>BOP clade</taxon>
        <taxon>Oryzoideae</taxon>
        <taxon>Oryzeae</taxon>
        <taxon>Oryzinae</taxon>
        <taxon>Oryza</taxon>
        <taxon>Oryza meyeriana</taxon>
    </lineage>
</organism>
<dbReference type="Proteomes" id="UP000479710">
    <property type="component" value="Unassembled WGS sequence"/>
</dbReference>
<name>A0A6G1EEB8_9ORYZ</name>
<feature type="region of interest" description="Disordered" evidence="1">
    <location>
        <begin position="1"/>
        <end position="23"/>
    </location>
</feature>
<keyword evidence="3" id="KW-1185">Reference proteome</keyword>
<comment type="caution">
    <text evidence="2">The sequence shown here is derived from an EMBL/GenBank/DDBJ whole genome shotgun (WGS) entry which is preliminary data.</text>
</comment>
<feature type="compositionally biased region" description="Polar residues" evidence="1">
    <location>
        <begin position="1"/>
        <end position="19"/>
    </location>
</feature>
<sequence>MASPTTVESHAGQPATTYSPRALFTKLPSTRPASVADRDDHARLSLLASLLSSAGFSGFSAAAAHG</sequence>
<proteinExistence type="predicted"/>
<dbReference type="AlphaFoldDB" id="A0A6G1EEB8"/>
<gene>
    <name evidence="2" type="ORF">E2562_001141</name>
</gene>
<reference evidence="2 3" key="1">
    <citation type="submission" date="2019-11" db="EMBL/GenBank/DDBJ databases">
        <title>Whole genome sequence of Oryza granulata.</title>
        <authorList>
            <person name="Li W."/>
        </authorList>
    </citation>
    <scope>NUCLEOTIDE SEQUENCE [LARGE SCALE GENOMIC DNA]</scope>
    <source>
        <strain evidence="3">cv. Menghai</strain>
        <tissue evidence="2">Leaf</tissue>
    </source>
</reference>
<protein>
    <submittedName>
        <fullName evidence="2">Uncharacterized protein</fullName>
    </submittedName>
</protein>